<organism evidence="2">
    <name type="scientific">Cladocopium goreaui</name>
    <dbReference type="NCBI Taxonomy" id="2562237"/>
    <lineage>
        <taxon>Eukaryota</taxon>
        <taxon>Sar</taxon>
        <taxon>Alveolata</taxon>
        <taxon>Dinophyceae</taxon>
        <taxon>Suessiales</taxon>
        <taxon>Symbiodiniaceae</taxon>
        <taxon>Cladocopium</taxon>
    </lineage>
</organism>
<dbReference type="Proteomes" id="UP001152797">
    <property type="component" value="Unassembled WGS sequence"/>
</dbReference>
<gene>
    <name evidence="2" type="ORF">C1SCF055_LOCUS25999</name>
</gene>
<dbReference type="EMBL" id="CAMXCT030002683">
    <property type="protein sequence ID" value="CAL4787145.1"/>
    <property type="molecule type" value="Genomic_DNA"/>
</dbReference>
<evidence type="ECO:0000256" key="1">
    <source>
        <dbReference type="SAM" id="Phobius"/>
    </source>
</evidence>
<feature type="transmembrane region" description="Helical" evidence="1">
    <location>
        <begin position="185"/>
        <end position="206"/>
    </location>
</feature>
<evidence type="ECO:0000313" key="3">
    <source>
        <dbReference type="EMBL" id="CAL4787145.1"/>
    </source>
</evidence>
<keyword evidence="1" id="KW-1133">Transmembrane helix</keyword>
<dbReference type="AlphaFoldDB" id="A0A9P1CZP9"/>
<evidence type="ECO:0000313" key="4">
    <source>
        <dbReference type="Proteomes" id="UP001152797"/>
    </source>
</evidence>
<keyword evidence="1" id="KW-0472">Membrane</keyword>
<dbReference type="OrthoDB" id="409699at2759"/>
<accession>A0A9P1CZP9</accession>
<protein>
    <submittedName>
        <fullName evidence="3">PDZ domain-containing protein</fullName>
    </submittedName>
</protein>
<keyword evidence="1" id="KW-0812">Transmembrane</keyword>
<evidence type="ECO:0000313" key="2">
    <source>
        <dbReference type="EMBL" id="CAI3999833.1"/>
    </source>
</evidence>
<feature type="transmembrane region" description="Helical" evidence="1">
    <location>
        <begin position="117"/>
        <end position="140"/>
    </location>
</feature>
<feature type="transmembrane region" description="Helical" evidence="1">
    <location>
        <begin position="146"/>
        <end position="164"/>
    </location>
</feature>
<dbReference type="EMBL" id="CAMXCT010002683">
    <property type="protein sequence ID" value="CAI3999833.1"/>
    <property type="molecule type" value="Genomic_DNA"/>
</dbReference>
<sequence>MPSNIPRHVFGELDFKHLHFRRQMQPCSLKGLMALSISEAGLPGLPKNRWFVLSFRALAWMAFYFLPLHCVSFSNLRGYCVYGNAPGNSSLVCWRTALGPGETFEMAEQTGFSRGRVFVATVLLPSLYFLLYVAFVSVYVGEEHEHLGFIFIYGVGHLVIIFVAENLGPPNYPPPLNPRYSQKMGPATLGVAVMGFFAVTTAYSVAKRFVGPWLGTLMPAMLGAYEIGCLLILERTFVREFVQEKSVRRAYHHSNQGIVVSAQICMVHGMAEGARLMLILADISQSTSDSDSTFLVPIVSGVVWNVIVRCGAVDRLLAIITRGRLGIPPLSNVSDLSRAFSAGGPRHGVVSCCSRPSCMGYLRFMAMGAVVLARWCSRNPLIPEGRESMALAVLILFLCEVGEDLVSYSLERLNFRVLPKQRHITEAELEMMAAAHLRVSSICEPERAVSMVPNSTPAWSSSDSTKELRDQCWKLRASFAFAYGEQNFETLPFWAHFAAVQGLVQAVRILGTSFNFQTAVMATQFHTVLFMILLGNGLNYVLGFCHDTYDGYGRSLLWWPLTQENLCM</sequence>
<keyword evidence="4" id="KW-1185">Reference proteome</keyword>
<feature type="transmembrane region" description="Helical" evidence="1">
    <location>
        <begin position="212"/>
        <end position="233"/>
    </location>
</feature>
<reference evidence="3 4" key="2">
    <citation type="submission" date="2024-05" db="EMBL/GenBank/DDBJ databases">
        <authorList>
            <person name="Chen Y."/>
            <person name="Shah S."/>
            <person name="Dougan E. K."/>
            <person name="Thang M."/>
            <person name="Chan C."/>
        </authorList>
    </citation>
    <scope>NUCLEOTIDE SEQUENCE [LARGE SCALE GENOMIC DNA]</scope>
</reference>
<proteinExistence type="predicted"/>
<comment type="caution">
    <text evidence="2">The sequence shown here is derived from an EMBL/GenBank/DDBJ whole genome shotgun (WGS) entry which is preliminary data.</text>
</comment>
<reference evidence="2" key="1">
    <citation type="submission" date="2022-10" db="EMBL/GenBank/DDBJ databases">
        <authorList>
            <person name="Chen Y."/>
            <person name="Dougan E. K."/>
            <person name="Chan C."/>
            <person name="Rhodes N."/>
            <person name="Thang M."/>
        </authorList>
    </citation>
    <scope>NUCLEOTIDE SEQUENCE</scope>
</reference>
<dbReference type="EMBL" id="CAMXCT020002683">
    <property type="protein sequence ID" value="CAL1153208.1"/>
    <property type="molecule type" value="Genomic_DNA"/>
</dbReference>
<name>A0A9P1CZP9_9DINO</name>